<dbReference type="InterPro" id="IPR019283">
    <property type="entry name" value="DUF2330"/>
</dbReference>
<dbReference type="EMBL" id="CAJNBJ010000001">
    <property type="protein sequence ID" value="CAE6689161.1"/>
    <property type="molecule type" value="Genomic_DNA"/>
</dbReference>
<evidence type="ECO:0008006" key="4">
    <source>
        <dbReference type="Google" id="ProtNLM"/>
    </source>
</evidence>
<organism evidence="2 3">
    <name type="scientific">Nitrospira defluvii</name>
    <dbReference type="NCBI Taxonomy" id="330214"/>
    <lineage>
        <taxon>Bacteria</taxon>
        <taxon>Pseudomonadati</taxon>
        <taxon>Nitrospirota</taxon>
        <taxon>Nitrospiria</taxon>
        <taxon>Nitrospirales</taxon>
        <taxon>Nitrospiraceae</taxon>
        <taxon>Nitrospira</taxon>
    </lineage>
</organism>
<feature type="signal peptide" evidence="1">
    <location>
        <begin position="1"/>
        <end position="24"/>
    </location>
</feature>
<evidence type="ECO:0000256" key="1">
    <source>
        <dbReference type="SAM" id="SignalP"/>
    </source>
</evidence>
<dbReference type="RefSeq" id="WP_213040070.1">
    <property type="nucleotide sequence ID" value="NZ_CAJNBJ010000001.1"/>
</dbReference>
<name>A0ABM8QC60_9BACT</name>
<dbReference type="PIRSF" id="PIRSF026449">
    <property type="entry name" value="UCP026449"/>
    <property type="match status" value="1"/>
</dbReference>
<keyword evidence="1" id="KW-0732">Signal</keyword>
<keyword evidence="3" id="KW-1185">Reference proteome</keyword>
<feature type="chain" id="PRO_5046614061" description="DUF2330 domain-containing protein" evidence="1">
    <location>
        <begin position="25"/>
        <end position="450"/>
    </location>
</feature>
<reference evidence="2 3" key="1">
    <citation type="submission" date="2021-02" db="EMBL/GenBank/DDBJ databases">
        <authorList>
            <person name="Han P."/>
        </authorList>
    </citation>
    <scope>NUCLEOTIDE SEQUENCE [LARGE SCALE GENOMIC DNA]</scope>
    <source>
        <strain evidence="2">Candidatus Nitrospira sp. ZN2</strain>
    </source>
</reference>
<gene>
    <name evidence="2" type="ORF">NSPZN2_10129</name>
</gene>
<comment type="caution">
    <text evidence="2">The sequence shown here is derived from an EMBL/GenBank/DDBJ whole genome shotgun (WGS) entry which is preliminary data.</text>
</comment>
<accession>A0ABM8QC60</accession>
<evidence type="ECO:0000313" key="2">
    <source>
        <dbReference type="EMBL" id="CAE6689161.1"/>
    </source>
</evidence>
<sequence>MKRWLLPVLILTAGLVLWSGEASAFCGFYVGKVDTKLFNKASEVAIARHDDKTVITMANDFTGDTKEFALVVPVPTILEKEQIHVSDAAVLAHLADYSAPRLVEYFDENPCLREELMERRSMDAMKNVAPAAASPRTRDKALGITIEAQYTVGEYDILILSAKESAGLETWLTEHDYKIPNGASPVLHSYLTQGMKFFVAKVNLGEQAKLGLTHLRPLQIAFESPKFMLPIRLGTVNADGAQELFIYLLTQQGRVETTNYRTVRPPEAQEVPLYVKDRFGVFYRDLFAQQVKREHERGLFLEYAWDMNWCDPCAANPLSAEELRSLGVFWQEPQGRGRRGAFQQGQQVFLTRLHVRYDAAHFPEDLMFQETADRANFQARYILRHAWAGTDSCAAAVTYRRQLPERYEREAQTLASLTGWNIEDIRQEMHLASRGPIEGKKKWYQRLWGN</sequence>
<proteinExistence type="predicted"/>
<evidence type="ECO:0000313" key="3">
    <source>
        <dbReference type="Proteomes" id="UP000675880"/>
    </source>
</evidence>
<dbReference type="Pfam" id="PF10092">
    <property type="entry name" value="DUF2330"/>
    <property type="match status" value="1"/>
</dbReference>
<dbReference type="Proteomes" id="UP000675880">
    <property type="component" value="Unassembled WGS sequence"/>
</dbReference>
<dbReference type="InterPro" id="IPR016838">
    <property type="entry name" value="UCP026449"/>
</dbReference>
<protein>
    <recommendedName>
        <fullName evidence="4">DUF2330 domain-containing protein</fullName>
    </recommendedName>
</protein>